<evidence type="ECO:0000313" key="6">
    <source>
        <dbReference type="Proteomes" id="UP000201613"/>
    </source>
</evidence>
<evidence type="ECO:0000313" key="5">
    <source>
        <dbReference type="EMBL" id="SMY06667.1"/>
    </source>
</evidence>
<feature type="signal peptide" evidence="4">
    <location>
        <begin position="1"/>
        <end position="23"/>
    </location>
</feature>
<feature type="chain" id="PRO_5012692260" evidence="4">
    <location>
        <begin position="24"/>
        <end position="407"/>
    </location>
</feature>
<dbReference type="Pfam" id="PF13416">
    <property type="entry name" value="SBP_bac_8"/>
    <property type="match status" value="1"/>
</dbReference>
<comment type="similarity">
    <text evidence="1">Belongs to the bacterial solute-binding protein 1 family.</text>
</comment>
<dbReference type="SUPFAM" id="SSF53850">
    <property type="entry name" value="Periplasmic binding protein-like II"/>
    <property type="match status" value="1"/>
</dbReference>
<gene>
    <name evidence="5" type="primary">malE</name>
    <name evidence="5" type="ORF">LOM8899_00795</name>
</gene>
<proteinExistence type="inferred from homology"/>
<dbReference type="GO" id="GO:0015768">
    <property type="term" value="P:maltose transport"/>
    <property type="evidence" value="ECO:0007669"/>
    <property type="project" value="TreeGrafter"/>
</dbReference>
<dbReference type="InterPro" id="IPR006059">
    <property type="entry name" value="SBP"/>
</dbReference>
<keyword evidence="6" id="KW-1185">Reference proteome</keyword>
<dbReference type="EMBL" id="FXZK01000001">
    <property type="protein sequence ID" value="SMY06667.1"/>
    <property type="molecule type" value="Genomic_DNA"/>
</dbReference>
<keyword evidence="3 4" id="KW-0732">Signal</keyword>
<dbReference type="RefSeq" id="WP_093990817.1">
    <property type="nucleotide sequence ID" value="NZ_FXZK01000001.1"/>
</dbReference>
<dbReference type="AlphaFoldDB" id="A0A238LAB0"/>
<organism evidence="5 6">
    <name type="scientific">Flavimaricola marinus</name>
    <dbReference type="NCBI Taxonomy" id="1819565"/>
    <lineage>
        <taxon>Bacteria</taxon>
        <taxon>Pseudomonadati</taxon>
        <taxon>Pseudomonadota</taxon>
        <taxon>Alphaproteobacteria</taxon>
        <taxon>Rhodobacterales</taxon>
        <taxon>Paracoccaceae</taxon>
        <taxon>Flavimaricola</taxon>
    </lineage>
</organism>
<sequence>MTPIKTLAIGATLLGSTAMPAFAESHATEMHVIMCGDEVFPADQVVIDEFVATHDGVTVNLESVPWSNCQDKSLTLAAAGDPPSLAYMGSRTLRQLATNDLIVPVTFTQEQMDAFQPGVLKTVTYDGQQWGLPHAFSTKALYLNCDLIEAAGATCEAPATWDDMMALAQQVVDNTDAAGIGVAGKDFDNTMHQFLNYLYSNGGQVIADDGSVALDSPETRETLEFYASLVSVAQEGVLEWERDAMVDLFNDGQIAMYINGPWGWGRHNEEINQMVVPVPAGPSGVSGTLLITDSIVVFNGSGHEDLALELASAMTSGQAQYELDNSWGLTPILQYEKLGFSDLFYEADPAHWANFISSIPTGGPEPLITDYRSLQAVFVNMIQGAILEEDSIDNLVSIAAEELADAL</sequence>
<evidence type="ECO:0000256" key="1">
    <source>
        <dbReference type="ARBA" id="ARBA00008520"/>
    </source>
</evidence>
<dbReference type="PANTHER" id="PTHR30061:SF50">
    <property type="entry name" value="MALTOSE_MALTODEXTRIN-BINDING PERIPLASMIC PROTEIN"/>
    <property type="match status" value="1"/>
</dbReference>
<evidence type="ECO:0000256" key="3">
    <source>
        <dbReference type="ARBA" id="ARBA00022729"/>
    </source>
</evidence>
<dbReference type="GO" id="GO:0055052">
    <property type="term" value="C:ATP-binding cassette (ABC) transporter complex, substrate-binding subunit-containing"/>
    <property type="evidence" value="ECO:0007669"/>
    <property type="project" value="TreeGrafter"/>
</dbReference>
<dbReference type="PANTHER" id="PTHR30061">
    <property type="entry name" value="MALTOSE-BINDING PERIPLASMIC PROTEIN"/>
    <property type="match status" value="1"/>
</dbReference>
<accession>A0A238LAB0</accession>
<dbReference type="Proteomes" id="UP000201613">
    <property type="component" value="Unassembled WGS sequence"/>
</dbReference>
<protein>
    <submittedName>
        <fullName evidence="5">Maltose-binding periplasmic protein</fullName>
    </submittedName>
</protein>
<evidence type="ECO:0000256" key="4">
    <source>
        <dbReference type="SAM" id="SignalP"/>
    </source>
</evidence>
<dbReference type="CDD" id="cd13585">
    <property type="entry name" value="PBP2_TMBP_like"/>
    <property type="match status" value="1"/>
</dbReference>
<reference evidence="6" key="1">
    <citation type="submission" date="2017-05" db="EMBL/GenBank/DDBJ databases">
        <authorList>
            <person name="Rodrigo-Torres L."/>
            <person name="Arahal R. D."/>
            <person name="Lucena T."/>
        </authorList>
    </citation>
    <scope>NUCLEOTIDE SEQUENCE [LARGE SCALE GENOMIC DNA]</scope>
    <source>
        <strain evidence="6">CECT 8899</strain>
    </source>
</reference>
<dbReference type="Gene3D" id="3.40.190.10">
    <property type="entry name" value="Periplasmic binding protein-like II"/>
    <property type="match status" value="1"/>
</dbReference>
<name>A0A238LAB0_9RHOB</name>
<evidence type="ECO:0000256" key="2">
    <source>
        <dbReference type="ARBA" id="ARBA00022448"/>
    </source>
</evidence>
<dbReference type="GO" id="GO:0042956">
    <property type="term" value="P:maltodextrin transmembrane transport"/>
    <property type="evidence" value="ECO:0007669"/>
    <property type="project" value="TreeGrafter"/>
</dbReference>
<dbReference type="GO" id="GO:1901982">
    <property type="term" value="F:maltose binding"/>
    <property type="evidence" value="ECO:0007669"/>
    <property type="project" value="TreeGrafter"/>
</dbReference>
<keyword evidence="2" id="KW-0813">Transport</keyword>
<dbReference type="OrthoDB" id="2509690at2"/>